<organism evidence="1 2">
    <name type="scientific">Rangifer tarandus platyrhynchus</name>
    <name type="common">Svalbard reindeer</name>
    <dbReference type="NCBI Taxonomy" id="3082113"/>
    <lineage>
        <taxon>Eukaryota</taxon>
        <taxon>Metazoa</taxon>
        <taxon>Chordata</taxon>
        <taxon>Craniata</taxon>
        <taxon>Vertebrata</taxon>
        <taxon>Euteleostomi</taxon>
        <taxon>Mammalia</taxon>
        <taxon>Eutheria</taxon>
        <taxon>Laurasiatheria</taxon>
        <taxon>Artiodactyla</taxon>
        <taxon>Ruminantia</taxon>
        <taxon>Pecora</taxon>
        <taxon>Cervidae</taxon>
        <taxon>Odocoileinae</taxon>
        <taxon>Rangifer</taxon>
    </lineage>
</organism>
<gene>
    <name evidence="1" type="ORF">MRATA1EN22A_LOCUS16186</name>
</gene>
<reference evidence="1" key="2">
    <citation type="submission" date="2025-03" db="EMBL/GenBank/DDBJ databases">
        <authorList>
            <consortium name="ELIXIR-Norway"/>
            <consortium name="Elixir Norway"/>
        </authorList>
    </citation>
    <scope>NUCLEOTIDE SEQUENCE</scope>
</reference>
<evidence type="ECO:0000313" key="2">
    <source>
        <dbReference type="Proteomes" id="UP001162501"/>
    </source>
</evidence>
<reference evidence="1" key="1">
    <citation type="submission" date="2023-05" db="EMBL/GenBank/DDBJ databases">
        <authorList>
            <consortium name="ELIXIR-Norway"/>
        </authorList>
    </citation>
    <scope>NUCLEOTIDE SEQUENCE</scope>
</reference>
<protein>
    <submittedName>
        <fullName evidence="1">Uncharacterized protein</fullName>
    </submittedName>
</protein>
<dbReference type="Proteomes" id="UP001162501">
    <property type="component" value="Chromosome 26"/>
</dbReference>
<name>A0AC59ZB46_RANTA</name>
<dbReference type="EMBL" id="OX596110">
    <property type="protein sequence ID" value="CAN0347485.1"/>
    <property type="molecule type" value="Genomic_DNA"/>
</dbReference>
<evidence type="ECO:0000313" key="1">
    <source>
        <dbReference type="EMBL" id="CAN0347485.1"/>
    </source>
</evidence>
<sequence>MPAPGTEPAGLVAPEPWKGKTGPQCPGQAAASSCPLRAWLVGSELRACCKPRTQRTARPPSPGTLPPRSSGASHLSSPFLSTPRPFPTPKGSKVAREPSSPPLPLHLPAQLQRQAGEPREEGTLDLPGTPQAAMGPGNGIQATGRHISWDGKPCSSKASALLAGGPGYFWILCALTLPRDPKSSPTEVQRLMSTSAGHVASGLGGRHAPTATPHPHHHATPPTTPRPTTPHRHATPHGSRAPTHHAFTTPRPHLPCLAPCYATPPAMPRPHHHGTPPAMPRPHRHAMSPATPAGPRGAFLHIPVVSQEGSFGGMGCVGTLCVHP</sequence>
<proteinExistence type="predicted"/>
<accession>A0AC59ZB46</accession>